<keyword evidence="1" id="KW-0805">Transcription regulation</keyword>
<feature type="compositionally biased region" description="Basic and acidic residues" evidence="4">
    <location>
        <begin position="83"/>
        <end position="93"/>
    </location>
</feature>
<dbReference type="InterPro" id="IPR017930">
    <property type="entry name" value="Myb_dom"/>
</dbReference>
<feature type="region of interest" description="Disordered" evidence="4">
    <location>
        <begin position="81"/>
        <end position="124"/>
    </location>
</feature>
<evidence type="ECO:0000313" key="7">
    <source>
        <dbReference type="RefSeq" id="XP_010278794.1"/>
    </source>
</evidence>
<evidence type="ECO:0000256" key="4">
    <source>
        <dbReference type="SAM" id="MobiDB-lite"/>
    </source>
</evidence>
<dbReference type="GO" id="GO:0003677">
    <property type="term" value="F:DNA binding"/>
    <property type="evidence" value="ECO:0007669"/>
    <property type="project" value="InterPro"/>
</dbReference>
<dbReference type="InterPro" id="IPR025756">
    <property type="entry name" value="Myb_CC_LHEQLE"/>
</dbReference>
<name>A0A1U8BBU7_NELNU</name>
<dbReference type="FunFam" id="1.10.10.60:FF:000002">
    <property type="entry name" value="Myb family transcription factor"/>
    <property type="match status" value="1"/>
</dbReference>
<dbReference type="GeneID" id="104612868"/>
<dbReference type="AlphaFoldDB" id="A0A1U8BBU7"/>
<dbReference type="InterPro" id="IPR001005">
    <property type="entry name" value="SANT/Myb"/>
</dbReference>
<proteinExistence type="predicted"/>
<dbReference type="NCBIfam" id="TIGR01557">
    <property type="entry name" value="myb_SHAQKYF"/>
    <property type="match status" value="1"/>
</dbReference>
<sequence>MERRCGSYSYETGVAVGVVLSRDPKSRLRWTPDLHDRFVDAVTKLGGPDKATPKSVLRVMGLKGLTLYHLKSHLQKYRLGKQAKKEANLESRSKSSVSDGKADGHNHMDSSVISSSAPTQNNQEERKIAETLRYQIEVQRRLQEQIEVQKKLQKRIEAQGKYLQAILEKAQKSLSTDRKCPRRLEATGSQLTDLSPSGFMTKLREDERKGEMMRKNLLNDNHDSNIQRSSFQLYQEVGEAKNKENMIEGDEGSSLFDLNVKGGYEFFGPKGSGS</sequence>
<gene>
    <name evidence="7 8" type="primary">LOC104612868</name>
</gene>
<dbReference type="InterPro" id="IPR046955">
    <property type="entry name" value="PHR1-like"/>
</dbReference>
<keyword evidence="3" id="KW-0539">Nucleus</keyword>
<evidence type="ECO:0000259" key="5">
    <source>
        <dbReference type="PROSITE" id="PS51294"/>
    </source>
</evidence>
<dbReference type="GO" id="GO:0003700">
    <property type="term" value="F:DNA-binding transcription factor activity"/>
    <property type="evidence" value="ECO:0007669"/>
    <property type="project" value="InterPro"/>
</dbReference>
<dbReference type="Proteomes" id="UP000189703">
    <property type="component" value="Unplaced"/>
</dbReference>
<dbReference type="OMA" id="LMDYMHG"/>
<dbReference type="InterPro" id="IPR006447">
    <property type="entry name" value="Myb_dom_plants"/>
</dbReference>
<dbReference type="Pfam" id="PF14379">
    <property type="entry name" value="Myb_CC_LHEQLE"/>
    <property type="match status" value="1"/>
</dbReference>
<evidence type="ECO:0000313" key="8">
    <source>
        <dbReference type="RefSeq" id="XP_010278795.1"/>
    </source>
</evidence>
<dbReference type="RefSeq" id="XP_010278795.1">
    <property type="nucleotide sequence ID" value="XM_010280493.2"/>
</dbReference>
<dbReference type="InterPro" id="IPR009057">
    <property type="entry name" value="Homeodomain-like_sf"/>
</dbReference>
<reference evidence="7 8" key="1">
    <citation type="submission" date="2025-04" db="UniProtKB">
        <authorList>
            <consortium name="RefSeq"/>
        </authorList>
    </citation>
    <scope>IDENTIFICATION</scope>
</reference>
<dbReference type="PROSITE" id="PS51294">
    <property type="entry name" value="HTH_MYB"/>
    <property type="match status" value="1"/>
</dbReference>
<evidence type="ECO:0000256" key="3">
    <source>
        <dbReference type="ARBA" id="ARBA00023242"/>
    </source>
</evidence>
<dbReference type="SUPFAM" id="SSF46689">
    <property type="entry name" value="Homeodomain-like"/>
    <property type="match status" value="1"/>
</dbReference>
<dbReference type="PANTHER" id="PTHR31499">
    <property type="entry name" value="MYB FAMILY TRANSCRIPTION FACTOR PHL11"/>
    <property type="match status" value="1"/>
</dbReference>
<protein>
    <submittedName>
        <fullName evidence="7 8">Myb family transcription factor PHL11-like</fullName>
    </submittedName>
</protein>
<evidence type="ECO:0000256" key="2">
    <source>
        <dbReference type="ARBA" id="ARBA00023163"/>
    </source>
</evidence>
<keyword evidence="6" id="KW-1185">Reference proteome</keyword>
<keyword evidence="2" id="KW-0804">Transcription</keyword>
<dbReference type="KEGG" id="nnu:104612868"/>
<evidence type="ECO:0000313" key="6">
    <source>
        <dbReference type="Proteomes" id="UP000189703"/>
    </source>
</evidence>
<organism evidence="6 7">
    <name type="scientific">Nelumbo nucifera</name>
    <name type="common">Sacred lotus</name>
    <dbReference type="NCBI Taxonomy" id="4432"/>
    <lineage>
        <taxon>Eukaryota</taxon>
        <taxon>Viridiplantae</taxon>
        <taxon>Streptophyta</taxon>
        <taxon>Embryophyta</taxon>
        <taxon>Tracheophyta</taxon>
        <taxon>Spermatophyta</taxon>
        <taxon>Magnoliopsida</taxon>
        <taxon>Proteales</taxon>
        <taxon>Nelumbonaceae</taxon>
        <taxon>Nelumbo</taxon>
    </lineage>
</organism>
<dbReference type="Gene3D" id="1.10.10.60">
    <property type="entry name" value="Homeodomain-like"/>
    <property type="match status" value="1"/>
</dbReference>
<dbReference type="STRING" id="4432.A0A1U8BBU7"/>
<feature type="compositionally biased region" description="Polar residues" evidence="4">
    <location>
        <begin position="109"/>
        <end position="122"/>
    </location>
</feature>
<evidence type="ECO:0000256" key="1">
    <source>
        <dbReference type="ARBA" id="ARBA00023015"/>
    </source>
</evidence>
<accession>A0A1U8BBU7</accession>
<dbReference type="eggNOG" id="ENOG502RIH2">
    <property type="taxonomic scope" value="Eukaryota"/>
</dbReference>
<dbReference type="OrthoDB" id="551907at2759"/>
<dbReference type="RefSeq" id="XP_010278794.1">
    <property type="nucleotide sequence ID" value="XM_010280492.2"/>
</dbReference>
<dbReference type="Pfam" id="PF00249">
    <property type="entry name" value="Myb_DNA-binding"/>
    <property type="match status" value="1"/>
</dbReference>
<feature type="domain" description="HTH myb-type" evidence="5">
    <location>
        <begin position="22"/>
        <end position="82"/>
    </location>
</feature>
<dbReference type="PANTHER" id="PTHR31499:SF23">
    <property type="entry name" value="MYB FAMILY TRANSCRIPTION FACTOR PHL11"/>
    <property type="match status" value="1"/>
</dbReference>